<dbReference type="EMBL" id="UINC01100491">
    <property type="protein sequence ID" value="SVC60589.1"/>
    <property type="molecule type" value="Genomic_DNA"/>
</dbReference>
<proteinExistence type="predicted"/>
<feature type="non-terminal residue" evidence="1">
    <location>
        <position position="1"/>
    </location>
</feature>
<accession>A0A382NHC1</accession>
<evidence type="ECO:0000313" key="1">
    <source>
        <dbReference type="EMBL" id="SVC60589.1"/>
    </source>
</evidence>
<dbReference type="AlphaFoldDB" id="A0A382NHC1"/>
<gene>
    <name evidence="1" type="ORF">METZ01_LOCUS313443</name>
</gene>
<reference evidence="1" key="1">
    <citation type="submission" date="2018-05" db="EMBL/GenBank/DDBJ databases">
        <authorList>
            <person name="Lanie J.A."/>
            <person name="Ng W.-L."/>
            <person name="Kazmierczak K.M."/>
            <person name="Andrzejewski T.M."/>
            <person name="Davidsen T.M."/>
            <person name="Wayne K.J."/>
            <person name="Tettelin H."/>
            <person name="Glass J.I."/>
            <person name="Rusch D."/>
            <person name="Podicherti R."/>
            <person name="Tsui H.-C.T."/>
            <person name="Winkler M.E."/>
        </authorList>
    </citation>
    <scope>NUCLEOTIDE SEQUENCE</scope>
</reference>
<feature type="non-terminal residue" evidence="1">
    <location>
        <position position="57"/>
    </location>
</feature>
<sequence length="57" mass="6364">RSSNSWVAFRVAWGTVGPATWRNYGRRRRSCGSHQVACANPTLTMSRSLARHPTTTC</sequence>
<protein>
    <submittedName>
        <fullName evidence="1">Uncharacterized protein</fullName>
    </submittedName>
</protein>
<name>A0A382NHC1_9ZZZZ</name>
<organism evidence="1">
    <name type="scientific">marine metagenome</name>
    <dbReference type="NCBI Taxonomy" id="408172"/>
    <lineage>
        <taxon>unclassified sequences</taxon>
        <taxon>metagenomes</taxon>
        <taxon>ecological metagenomes</taxon>
    </lineage>
</organism>